<name>A0AAU7CQM3_9BACT</name>
<keyword evidence="1" id="KW-0472">Membrane</keyword>
<reference evidence="2" key="1">
    <citation type="submission" date="2024-05" db="EMBL/GenBank/DDBJ databases">
        <title>Planctomycetes of the genus Singulisphaera possess chitinolytic capabilities.</title>
        <authorList>
            <person name="Ivanova A."/>
        </authorList>
    </citation>
    <scope>NUCLEOTIDE SEQUENCE</scope>
    <source>
        <strain evidence="2">Ch08T</strain>
    </source>
</reference>
<gene>
    <name evidence="2" type="ORF">V5E97_15020</name>
</gene>
<proteinExistence type="predicted"/>
<sequence length="257" mass="29552">MVRYKNTQYKSITADAIAYFFRLVGLPLLVVLLLYHVWGTPKDSQATAQPLINAIERYHQLHGSYPETLGTLTQEGLLTAIPTPPWDLWTRRDQFEYFVDRDLDFFSLNYDEQDYFGGLGPSKWKTRTYVSFQGKWNGNYLRGSPPLPLELAIKRAGERFRNTQSSDNLNMLAGKIIEYSDQGSDGPLLVWAEDVWSVLGRGETCEVDGRPGELYKAQDAHAAEYCFISRKGGGYFYEFDFIVEIFRLDRSESPPQW</sequence>
<protein>
    <submittedName>
        <fullName evidence="2">Uncharacterized protein</fullName>
    </submittedName>
</protein>
<organism evidence="2">
    <name type="scientific">Singulisphaera sp. Ch08</name>
    <dbReference type="NCBI Taxonomy" id="3120278"/>
    <lineage>
        <taxon>Bacteria</taxon>
        <taxon>Pseudomonadati</taxon>
        <taxon>Planctomycetota</taxon>
        <taxon>Planctomycetia</taxon>
        <taxon>Isosphaerales</taxon>
        <taxon>Isosphaeraceae</taxon>
        <taxon>Singulisphaera</taxon>
    </lineage>
</organism>
<dbReference type="RefSeq" id="WP_406700139.1">
    <property type="nucleotide sequence ID" value="NZ_CP155447.1"/>
</dbReference>
<accession>A0AAU7CQM3</accession>
<feature type="transmembrane region" description="Helical" evidence="1">
    <location>
        <begin position="20"/>
        <end position="38"/>
    </location>
</feature>
<keyword evidence="1" id="KW-1133">Transmembrane helix</keyword>
<evidence type="ECO:0000256" key="1">
    <source>
        <dbReference type="SAM" id="Phobius"/>
    </source>
</evidence>
<keyword evidence="1" id="KW-0812">Transmembrane</keyword>
<evidence type="ECO:0000313" key="2">
    <source>
        <dbReference type="EMBL" id="XBH07299.1"/>
    </source>
</evidence>
<dbReference type="AlphaFoldDB" id="A0AAU7CQM3"/>
<dbReference type="EMBL" id="CP155447">
    <property type="protein sequence ID" value="XBH07299.1"/>
    <property type="molecule type" value="Genomic_DNA"/>
</dbReference>